<feature type="domain" description="Malonyl-CoA:ACP transacylase (MAT)" evidence="3">
    <location>
        <begin position="87"/>
        <end position="383"/>
    </location>
</feature>
<keyword evidence="4" id="KW-0808">Transferase</keyword>
<dbReference type="EMBL" id="JAPNKE010000002">
    <property type="protein sequence ID" value="MCY1014106.1"/>
    <property type="molecule type" value="Genomic_DNA"/>
</dbReference>
<name>A0A9X3F9Y2_9BACT</name>
<dbReference type="SUPFAM" id="SSF52151">
    <property type="entry name" value="FabD/lysophospholipase-like"/>
    <property type="match status" value="1"/>
</dbReference>
<dbReference type="InterPro" id="IPR014043">
    <property type="entry name" value="Acyl_transferase_dom"/>
</dbReference>
<dbReference type="Pfam" id="PF22621">
    <property type="entry name" value="CurL-like_PKS_C"/>
    <property type="match status" value="1"/>
</dbReference>
<dbReference type="Gene3D" id="3.30.70.3290">
    <property type="match status" value="1"/>
</dbReference>
<protein>
    <submittedName>
        <fullName evidence="4">Acyltransferase domain-containing protein</fullName>
    </submittedName>
</protein>
<dbReference type="Pfam" id="PF00698">
    <property type="entry name" value="Acyl_transf_1"/>
    <property type="match status" value="1"/>
</dbReference>
<keyword evidence="2" id="KW-0597">Phosphoprotein</keyword>
<evidence type="ECO:0000256" key="2">
    <source>
        <dbReference type="ARBA" id="ARBA00022553"/>
    </source>
</evidence>
<evidence type="ECO:0000313" key="4">
    <source>
        <dbReference type="EMBL" id="MCY1014106.1"/>
    </source>
</evidence>
<dbReference type="PANTHER" id="PTHR43775">
    <property type="entry name" value="FATTY ACID SYNTHASE"/>
    <property type="match status" value="1"/>
</dbReference>
<evidence type="ECO:0000256" key="1">
    <source>
        <dbReference type="ARBA" id="ARBA00022450"/>
    </source>
</evidence>
<keyword evidence="5" id="KW-1185">Reference proteome</keyword>
<dbReference type="RefSeq" id="WP_267778343.1">
    <property type="nucleotide sequence ID" value="NZ_JAPNKE010000002.1"/>
</dbReference>
<dbReference type="Gene3D" id="3.40.366.10">
    <property type="entry name" value="Malonyl-Coenzyme A Acyl Carrier Protein, domain 2"/>
    <property type="match status" value="1"/>
</dbReference>
<sequence>MQLLVLSAQSPGALTAGAARLADALARPDAPALPDVAHTLARGRTPLRRRLAVIARDADAAVRALQGTDRARLVEGVAGERPRVAFLFPGGGTQSVGMGRELYDSGDPAYRAEFDAAADRFADELDLDVRHLLYAADPDAAARELLRPTRFLPAIFCCEYALARRMMALGVIPVALTGHSLGEYTAAAIAGVLSLADAARLLATRARLHESLDVEAGLLVVALSEAALAQRLPPGLDIAVVNAADSCVVAGPLTAIDAFEAALARDGVDSRRLPVAGASHCGLVEPLIAPLVACARRSLAAPTIPLVSNVTGDWLGDDDARDPQHWGRHLRGTVRFAAGVGRLLADPELLLVEVGPGRTLAGLARRHPDAGARPILATMAARGGNLGDLETFTHALGQLWCRGVDIRWDALFAGERRRRVPLPTYAFERVHHEHPRSADVLRARCR</sequence>
<dbReference type="Proteomes" id="UP001150924">
    <property type="component" value="Unassembled WGS sequence"/>
</dbReference>
<dbReference type="InterPro" id="IPR016035">
    <property type="entry name" value="Acyl_Trfase/lysoPLipase"/>
</dbReference>
<dbReference type="PANTHER" id="PTHR43775:SF37">
    <property type="entry name" value="SI:DKEY-61P9.11"/>
    <property type="match status" value="1"/>
</dbReference>
<dbReference type="InterPro" id="IPR001227">
    <property type="entry name" value="Ac_transferase_dom_sf"/>
</dbReference>
<comment type="caution">
    <text evidence="4">The sequence shown here is derived from an EMBL/GenBank/DDBJ whole genome shotgun (WGS) entry which is preliminary data.</text>
</comment>
<keyword evidence="1" id="KW-0596">Phosphopantetheine</keyword>
<reference evidence="4" key="1">
    <citation type="submission" date="2022-11" db="EMBL/GenBank/DDBJ databases">
        <title>Minimal conservation of predation-associated metabolite biosynthetic gene clusters underscores biosynthetic potential of Myxococcota including descriptions for ten novel species: Archangium lansinium sp. nov., Myxococcus landrumus sp. nov., Nannocystis bai.</title>
        <authorList>
            <person name="Ahearne A."/>
            <person name="Stevens C."/>
            <person name="Phillips K."/>
        </authorList>
    </citation>
    <scope>NUCLEOTIDE SEQUENCE</scope>
    <source>
        <strain evidence="4">Na p29</strain>
    </source>
</reference>
<dbReference type="InterPro" id="IPR016036">
    <property type="entry name" value="Malonyl_transacylase_ACP-bd"/>
</dbReference>
<proteinExistence type="predicted"/>
<organism evidence="4 5">
    <name type="scientific">Nannocystis pusilla</name>
    <dbReference type="NCBI Taxonomy" id="889268"/>
    <lineage>
        <taxon>Bacteria</taxon>
        <taxon>Pseudomonadati</taxon>
        <taxon>Myxococcota</taxon>
        <taxon>Polyangia</taxon>
        <taxon>Nannocystales</taxon>
        <taxon>Nannocystaceae</taxon>
        <taxon>Nannocystis</taxon>
    </lineage>
</organism>
<evidence type="ECO:0000259" key="3">
    <source>
        <dbReference type="SMART" id="SM00827"/>
    </source>
</evidence>
<evidence type="ECO:0000313" key="5">
    <source>
        <dbReference type="Proteomes" id="UP001150924"/>
    </source>
</evidence>
<gene>
    <name evidence="4" type="ORF">OV079_53040</name>
</gene>
<dbReference type="GO" id="GO:0004312">
    <property type="term" value="F:fatty acid synthase activity"/>
    <property type="evidence" value="ECO:0007669"/>
    <property type="project" value="TreeGrafter"/>
</dbReference>
<dbReference type="SMART" id="SM00827">
    <property type="entry name" value="PKS_AT"/>
    <property type="match status" value="1"/>
</dbReference>
<accession>A0A9X3F9Y2</accession>
<dbReference type="GO" id="GO:0006633">
    <property type="term" value="P:fatty acid biosynthetic process"/>
    <property type="evidence" value="ECO:0007669"/>
    <property type="project" value="TreeGrafter"/>
</dbReference>
<dbReference type="AlphaFoldDB" id="A0A9X3F9Y2"/>
<keyword evidence="4" id="KW-0012">Acyltransferase</keyword>
<dbReference type="SUPFAM" id="SSF55048">
    <property type="entry name" value="Probable ACP-binding domain of malonyl-CoA ACP transacylase"/>
    <property type="match status" value="1"/>
</dbReference>
<dbReference type="InterPro" id="IPR050091">
    <property type="entry name" value="PKS_NRPS_Biosynth_Enz"/>
</dbReference>